<dbReference type="OrthoDB" id="1122048at2"/>
<organism evidence="1 2">
    <name type="scientific">Mariniflexile fucanivorans</name>
    <dbReference type="NCBI Taxonomy" id="264023"/>
    <lineage>
        <taxon>Bacteria</taxon>
        <taxon>Pseudomonadati</taxon>
        <taxon>Bacteroidota</taxon>
        <taxon>Flavobacteriia</taxon>
        <taxon>Flavobacteriales</taxon>
        <taxon>Flavobacteriaceae</taxon>
        <taxon>Mariniflexile</taxon>
    </lineage>
</organism>
<name>A0A4R1RS56_9FLAO</name>
<dbReference type="AlphaFoldDB" id="A0A4R1RS56"/>
<protein>
    <submittedName>
        <fullName evidence="1">Uncharacterized protein</fullName>
    </submittedName>
</protein>
<proteinExistence type="predicted"/>
<keyword evidence="2" id="KW-1185">Reference proteome</keyword>
<dbReference type="RefSeq" id="WP_132214650.1">
    <property type="nucleotide sequence ID" value="NZ_OX156936.1"/>
</dbReference>
<dbReference type="Proteomes" id="UP000295455">
    <property type="component" value="Unassembled WGS sequence"/>
</dbReference>
<dbReference type="EMBL" id="SLUP01000001">
    <property type="protein sequence ID" value="TCL69139.1"/>
    <property type="molecule type" value="Genomic_DNA"/>
</dbReference>
<reference evidence="1 2" key="1">
    <citation type="submission" date="2019-03" db="EMBL/GenBank/DDBJ databases">
        <title>Genomic Encyclopedia of Type Strains, Phase IV (KMG-IV): sequencing the most valuable type-strain genomes for metagenomic binning, comparative biology and taxonomic classification.</title>
        <authorList>
            <person name="Goeker M."/>
        </authorList>
    </citation>
    <scope>NUCLEOTIDE SEQUENCE [LARGE SCALE GENOMIC DNA]</scope>
    <source>
        <strain evidence="1 2">DSM 18792</strain>
    </source>
</reference>
<sequence>MKNVLNNSKKGILMVTLFATMLSFANEVSLFKIENDAERTSLTLNDVKQGNLLSIKDNNGVVIYKELIEQSGTYTKGFDLTELPNGGYIFELDKDVEINTIPFTVLSNTVTFKKEMEATIFKPVTRVKGNVVFVSRLSLNKAPMKIAIYFTDSQNNFSTPELIYSETVENTENASRIYKLASKNSGDYKIVFTTEDRVFTTEIN</sequence>
<evidence type="ECO:0000313" key="1">
    <source>
        <dbReference type="EMBL" id="TCL69139.1"/>
    </source>
</evidence>
<accession>A0A4R1RS56</accession>
<comment type="caution">
    <text evidence="1">The sequence shown here is derived from an EMBL/GenBank/DDBJ whole genome shotgun (WGS) entry which is preliminary data.</text>
</comment>
<gene>
    <name evidence="1" type="ORF">EV196_101573</name>
</gene>
<evidence type="ECO:0000313" key="2">
    <source>
        <dbReference type="Proteomes" id="UP000295455"/>
    </source>
</evidence>